<organism evidence="7 8">
    <name type="scientific">Pichia sorbitophila (strain ATCC MYA-4447 / BCRC 22081 / CBS 7064 / NBRC 10061 / NRRL Y-12695)</name>
    <name type="common">Hybrid yeast</name>
    <dbReference type="NCBI Taxonomy" id="559304"/>
    <lineage>
        <taxon>Eukaryota</taxon>
        <taxon>Fungi</taxon>
        <taxon>Dikarya</taxon>
        <taxon>Ascomycota</taxon>
        <taxon>Saccharomycotina</taxon>
        <taxon>Pichiomycetes</taxon>
        <taxon>Debaryomycetaceae</taxon>
        <taxon>Millerozyma</taxon>
    </lineage>
</organism>
<comment type="similarity">
    <text evidence="2 6">Belongs to the copper transporter (Ctr) (TC 1.A.56) family. SLC31A subfamily.</text>
</comment>
<feature type="transmembrane region" description="Helical" evidence="6">
    <location>
        <begin position="56"/>
        <end position="75"/>
    </location>
</feature>
<keyword evidence="5 6" id="KW-0472">Membrane</keyword>
<evidence type="ECO:0000256" key="6">
    <source>
        <dbReference type="RuleBase" id="RU367022"/>
    </source>
</evidence>
<evidence type="ECO:0000256" key="5">
    <source>
        <dbReference type="ARBA" id="ARBA00023136"/>
    </source>
</evidence>
<keyword evidence="6" id="KW-0406">Ion transport</keyword>
<evidence type="ECO:0000256" key="3">
    <source>
        <dbReference type="ARBA" id="ARBA00022692"/>
    </source>
</evidence>
<name>G8YPL2_PICSO</name>
<dbReference type="HOGENOM" id="CLU_079690_0_0_1"/>
<dbReference type="PANTHER" id="PTHR12483:SF73">
    <property type="entry name" value="COPPER TRANSPORT PROTEIN CTR3"/>
    <property type="match status" value="1"/>
</dbReference>
<dbReference type="InParanoid" id="G8YPL2"/>
<dbReference type="EMBL" id="FO082056">
    <property type="protein sequence ID" value="CCE78597.1"/>
    <property type="molecule type" value="Genomic_DNA"/>
</dbReference>
<keyword evidence="4 6" id="KW-1133">Transmembrane helix</keyword>
<proteinExistence type="inferred from homology"/>
<dbReference type="AlphaFoldDB" id="G8YPL2"/>
<evidence type="ECO:0000313" key="8">
    <source>
        <dbReference type="Proteomes" id="UP000005222"/>
    </source>
</evidence>
<evidence type="ECO:0000256" key="2">
    <source>
        <dbReference type="ARBA" id="ARBA00006921"/>
    </source>
</evidence>
<keyword evidence="6" id="KW-0186">Copper</keyword>
<keyword evidence="6" id="KW-0187">Copper transport</keyword>
<feature type="transmembrane region" description="Helical" evidence="6">
    <location>
        <begin position="161"/>
        <end position="189"/>
    </location>
</feature>
<evidence type="ECO:0000256" key="4">
    <source>
        <dbReference type="ARBA" id="ARBA00022989"/>
    </source>
</evidence>
<keyword evidence="3 6" id="KW-0812">Transmembrane</keyword>
<dbReference type="Pfam" id="PF04145">
    <property type="entry name" value="Ctr"/>
    <property type="match status" value="1"/>
</dbReference>
<keyword evidence="8" id="KW-1185">Reference proteome</keyword>
<keyword evidence="6" id="KW-0813">Transport</keyword>
<dbReference type="STRING" id="559304.G8YPL2"/>
<dbReference type="eggNOG" id="KOG3386">
    <property type="taxonomic scope" value="Eukaryota"/>
</dbReference>
<dbReference type="OMA" id="MDMHDMH"/>
<protein>
    <recommendedName>
        <fullName evidence="6">Copper transport protein</fullName>
    </recommendedName>
</protein>
<dbReference type="GO" id="GO:0005375">
    <property type="term" value="F:copper ion transmembrane transporter activity"/>
    <property type="evidence" value="ECO:0007669"/>
    <property type="project" value="UniProtKB-UniRule"/>
</dbReference>
<dbReference type="InterPro" id="IPR007274">
    <property type="entry name" value="Cop_transporter"/>
</dbReference>
<evidence type="ECO:0000256" key="1">
    <source>
        <dbReference type="ARBA" id="ARBA00004141"/>
    </source>
</evidence>
<reference evidence="7 8" key="1">
    <citation type="journal article" date="2012" name="G3 (Bethesda)">
        <title>Pichia sorbitophila, an interspecies yeast hybrid reveals early steps of genome resolution following polyploidization.</title>
        <authorList>
            <person name="Leh Louis V."/>
            <person name="Despons L."/>
            <person name="Friedrich A."/>
            <person name="Martin T."/>
            <person name="Durrens P."/>
            <person name="Casaregola S."/>
            <person name="Neuveglise C."/>
            <person name="Fairhead C."/>
            <person name="Marck C."/>
            <person name="Cruz J.A."/>
            <person name="Straub M.L."/>
            <person name="Kugler V."/>
            <person name="Sacerdot C."/>
            <person name="Uzunov Z."/>
            <person name="Thierry A."/>
            <person name="Weiss S."/>
            <person name="Bleykasten C."/>
            <person name="De Montigny J."/>
            <person name="Jacques N."/>
            <person name="Jung P."/>
            <person name="Lemaire M."/>
            <person name="Mallet S."/>
            <person name="Morel G."/>
            <person name="Richard G.F."/>
            <person name="Sarkar A."/>
            <person name="Savel G."/>
            <person name="Schacherer J."/>
            <person name="Seret M.L."/>
            <person name="Talla E."/>
            <person name="Samson G."/>
            <person name="Jubin C."/>
            <person name="Poulain J."/>
            <person name="Vacherie B."/>
            <person name="Barbe V."/>
            <person name="Pelletier E."/>
            <person name="Sherman D.J."/>
            <person name="Westhof E."/>
            <person name="Weissenbach J."/>
            <person name="Baret P.V."/>
            <person name="Wincker P."/>
            <person name="Gaillardin C."/>
            <person name="Dujon B."/>
            <person name="Souciet J.L."/>
        </authorList>
    </citation>
    <scope>NUCLEOTIDE SEQUENCE [LARGE SCALE GENOMIC DNA]</scope>
    <source>
        <strain evidence="8">ATCC MYA-4447 / BCRC 22081 / CBS 7064 / NBRC 10061 / NRRL Y-12695</strain>
    </source>
</reference>
<gene>
    <name evidence="7" type="primary">Piso0_000621</name>
    <name evidence="7" type="ORF">GNLVRS01_PISO0D00487g</name>
</gene>
<dbReference type="OrthoDB" id="161814at2759"/>
<dbReference type="PANTHER" id="PTHR12483">
    <property type="entry name" value="SOLUTE CARRIER FAMILY 31 COPPER TRANSPORTERS"/>
    <property type="match status" value="1"/>
</dbReference>
<accession>G8YPL2</accession>
<dbReference type="GO" id="GO:0016020">
    <property type="term" value="C:membrane"/>
    <property type="evidence" value="ECO:0007669"/>
    <property type="project" value="UniProtKB-SubCell"/>
</dbReference>
<evidence type="ECO:0000313" key="7">
    <source>
        <dbReference type="EMBL" id="CCE78597.1"/>
    </source>
</evidence>
<sequence>MLPEQLVDRPLDSMSKMNMGGGSMSKAHTCKISMLWNWYTIDTCFIAKSWHVKSRGMFAGSCIGVFFLVLASQWLHRFAREYDLAIVKRQEARMDTLSTPGDSESSSVDLKANLSTTDPLVHAMSHVWMVKSPSPAVAIRPNFVEHTIRTIIFTVEWGLSYIIMLLFMYYNGYIIISCILGALFGRFIFTYNEAMSCKGENRAGLESDELDRKCCR</sequence>
<comment type="subcellular location">
    <subcellularLocation>
        <location evidence="1 6">Membrane</location>
        <topology evidence="1 6">Multi-pass membrane protein</topology>
    </subcellularLocation>
</comment>
<dbReference type="Proteomes" id="UP000005222">
    <property type="component" value="Chromosome D"/>
</dbReference>
<dbReference type="FunCoup" id="G8YPL2">
    <property type="interactions" value="60"/>
</dbReference>